<comment type="caution">
    <text evidence="2">The sequence shown here is derived from an EMBL/GenBank/DDBJ whole genome shotgun (WGS) entry which is preliminary data.</text>
</comment>
<dbReference type="Proteomes" id="UP000467700">
    <property type="component" value="Unassembled WGS sequence"/>
</dbReference>
<accession>A0A8S0XI20</accession>
<protein>
    <submittedName>
        <fullName evidence="2">Uncharacterized protein</fullName>
    </submittedName>
</protein>
<sequence>MQHSATTAHNLHSDLASLTPTAPSPPTAPCGDGPAPKGDQDTLYPRDARSKPTGHILKLIEGSGGRFPGIGVDDGRPTRRVAENVCMEAAYGVLDDDDGSDKCLDG</sequence>
<dbReference type="EMBL" id="CACVBS010000038">
    <property type="protein sequence ID" value="CAA7263019.1"/>
    <property type="molecule type" value="Genomic_DNA"/>
</dbReference>
<evidence type="ECO:0000256" key="1">
    <source>
        <dbReference type="SAM" id="MobiDB-lite"/>
    </source>
</evidence>
<feature type="compositionally biased region" description="Basic and acidic residues" evidence="1">
    <location>
        <begin position="38"/>
        <end position="50"/>
    </location>
</feature>
<gene>
    <name evidence="2" type="ORF">AAE3_LOCUS5460</name>
</gene>
<proteinExistence type="predicted"/>
<evidence type="ECO:0000313" key="2">
    <source>
        <dbReference type="EMBL" id="CAA7263019.1"/>
    </source>
</evidence>
<feature type="region of interest" description="Disordered" evidence="1">
    <location>
        <begin position="1"/>
        <end position="76"/>
    </location>
</feature>
<feature type="compositionally biased region" description="Polar residues" evidence="1">
    <location>
        <begin position="1"/>
        <end position="10"/>
    </location>
</feature>
<organism evidence="2 3">
    <name type="scientific">Cyclocybe aegerita</name>
    <name type="common">Black poplar mushroom</name>
    <name type="synonym">Agrocybe aegerita</name>
    <dbReference type="NCBI Taxonomy" id="1973307"/>
    <lineage>
        <taxon>Eukaryota</taxon>
        <taxon>Fungi</taxon>
        <taxon>Dikarya</taxon>
        <taxon>Basidiomycota</taxon>
        <taxon>Agaricomycotina</taxon>
        <taxon>Agaricomycetes</taxon>
        <taxon>Agaricomycetidae</taxon>
        <taxon>Agaricales</taxon>
        <taxon>Agaricineae</taxon>
        <taxon>Bolbitiaceae</taxon>
        <taxon>Cyclocybe</taxon>
    </lineage>
</organism>
<name>A0A8S0XI20_CYCAE</name>
<dbReference type="AlphaFoldDB" id="A0A8S0XI20"/>
<keyword evidence="3" id="KW-1185">Reference proteome</keyword>
<reference evidence="2 3" key="1">
    <citation type="submission" date="2020-01" db="EMBL/GenBank/DDBJ databases">
        <authorList>
            <person name="Gupta K D."/>
        </authorList>
    </citation>
    <scope>NUCLEOTIDE SEQUENCE [LARGE SCALE GENOMIC DNA]</scope>
</reference>
<evidence type="ECO:0000313" key="3">
    <source>
        <dbReference type="Proteomes" id="UP000467700"/>
    </source>
</evidence>